<dbReference type="VEuPathDB" id="TriTrypDB:TRSC58_04322"/>
<sequence>MPKHFCAWRGLRKVDATVITMLQTYVSVVTAVQHRSLTADVRATSHNDSGAGPATATDAVRTTTTAAPQRPEMGQLLQQLLWRAKEALLMGAARTEVPQGAGRGRKWSREPGTSQPPPPPRIHPADATGLFEVEWSELTRPTQKAHDGLFCECL</sequence>
<dbReference type="Proteomes" id="UP000283634">
    <property type="component" value="Unassembled WGS sequence"/>
</dbReference>
<feature type="region of interest" description="Disordered" evidence="1">
    <location>
        <begin position="42"/>
        <end position="72"/>
    </location>
</feature>
<proteinExistence type="predicted"/>
<organism evidence="2 3">
    <name type="scientific">Trypanosoma rangeli</name>
    <dbReference type="NCBI Taxonomy" id="5698"/>
    <lineage>
        <taxon>Eukaryota</taxon>
        <taxon>Discoba</taxon>
        <taxon>Euglenozoa</taxon>
        <taxon>Kinetoplastea</taxon>
        <taxon>Metakinetoplastina</taxon>
        <taxon>Trypanosomatida</taxon>
        <taxon>Trypanosomatidae</taxon>
        <taxon>Trypanosoma</taxon>
        <taxon>Herpetosoma</taxon>
    </lineage>
</organism>
<evidence type="ECO:0000313" key="3">
    <source>
        <dbReference type="Proteomes" id="UP000283634"/>
    </source>
</evidence>
<dbReference type="AlphaFoldDB" id="A0A422NDC9"/>
<gene>
    <name evidence="2" type="ORF">TraAM80_05646</name>
</gene>
<feature type="compositionally biased region" description="Low complexity" evidence="1">
    <location>
        <begin position="54"/>
        <end position="67"/>
    </location>
</feature>
<accession>A0A422NDC9</accession>
<evidence type="ECO:0000313" key="2">
    <source>
        <dbReference type="EMBL" id="RNF03485.1"/>
    </source>
</evidence>
<evidence type="ECO:0000256" key="1">
    <source>
        <dbReference type="SAM" id="MobiDB-lite"/>
    </source>
</evidence>
<feature type="region of interest" description="Disordered" evidence="1">
    <location>
        <begin position="93"/>
        <end position="126"/>
    </location>
</feature>
<name>A0A422NDC9_TRYRA</name>
<dbReference type="GeneID" id="40329579"/>
<keyword evidence="3" id="KW-1185">Reference proteome</keyword>
<dbReference type="RefSeq" id="XP_029237537.1">
    <property type="nucleotide sequence ID" value="XM_029382519.1"/>
</dbReference>
<dbReference type="EMBL" id="MKGL01000194">
    <property type="protein sequence ID" value="RNF03485.1"/>
    <property type="molecule type" value="Genomic_DNA"/>
</dbReference>
<reference evidence="2 3" key="1">
    <citation type="journal article" date="2018" name="BMC Genomics">
        <title>Genomic comparison of Trypanosoma conorhini and Trypanosoma rangeli to Trypanosoma cruzi strains of high and low virulence.</title>
        <authorList>
            <person name="Bradwell K.R."/>
            <person name="Koparde V.N."/>
            <person name="Matveyev A.V."/>
            <person name="Serrano M.G."/>
            <person name="Alves J.M."/>
            <person name="Parikh H."/>
            <person name="Huang B."/>
            <person name="Lee V."/>
            <person name="Espinosa-Alvarez O."/>
            <person name="Ortiz P.A."/>
            <person name="Costa-Martins A.G."/>
            <person name="Teixeira M.M."/>
            <person name="Buck G.A."/>
        </authorList>
    </citation>
    <scope>NUCLEOTIDE SEQUENCE [LARGE SCALE GENOMIC DNA]</scope>
    <source>
        <strain evidence="2 3">AM80</strain>
    </source>
</reference>
<protein>
    <submittedName>
        <fullName evidence="2">Uncharacterized protein</fullName>
    </submittedName>
</protein>
<comment type="caution">
    <text evidence="2">The sequence shown here is derived from an EMBL/GenBank/DDBJ whole genome shotgun (WGS) entry which is preliminary data.</text>
</comment>